<dbReference type="InterPro" id="IPR007484">
    <property type="entry name" value="Peptidase_M28"/>
</dbReference>
<feature type="transmembrane region" description="Helical" evidence="1">
    <location>
        <begin position="159"/>
        <end position="184"/>
    </location>
</feature>
<dbReference type="PANTHER" id="PTHR12147">
    <property type="entry name" value="METALLOPEPTIDASE M28 FAMILY MEMBER"/>
    <property type="match status" value="1"/>
</dbReference>
<sequence length="395" mass="43310">MKKRLKPFIERVIADVGTRTAGSEGEAAAAEMIAKEFRERGAETSIERMPTYPEHLRAMIRILAYSYLAAVVAYPFFPAATVLITSAALAFLLLARKVSPKVIDFFLKAGETQNVVGVYRAKGEKKKTLIFSGHHDSPYMMPLLSPPYKRNVHRMENGVVFGLVLTIPAGVARAIFAGPVINLYDFPKSMGWWDTLFPVIVLGLFLALFFRANMLTNEENLGANDNLSAVAVLIGIGNCLKENRLKNTEVWLVSFGSEEVFGYGSNGFAEAHRGTIKDALNVNIETVGAGTLAIIEREKHHGMAYSPEVIEIIKRGGGRRGFDLEEVAITYGGTDSYAIIKGGGKSACLFGMDETNLFSLWHSPEDKPENIGEERLADALSVCLGIIEEAEKEID</sequence>
<dbReference type="EMBL" id="JAFGIX010000030">
    <property type="protein sequence ID" value="MBN1572846.1"/>
    <property type="molecule type" value="Genomic_DNA"/>
</dbReference>
<accession>A0A9D8KFG4</accession>
<feature type="domain" description="Peptidase M28" evidence="2">
    <location>
        <begin position="219"/>
        <end position="384"/>
    </location>
</feature>
<proteinExistence type="predicted"/>
<evidence type="ECO:0000259" key="2">
    <source>
        <dbReference type="Pfam" id="PF04389"/>
    </source>
</evidence>
<reference evidence="3" key="1">
    <citation type="journal article" date="2021" name="Environ. Microbiol.">
        <title>Genomic characterization of three novel Desulfobacterota classes expand the metabolic and phylogenetic diversity of the phylum.</title>
        <authorList>
            <person name="Murphy C.L."/>
            <person name="Biggerstaff J."/>
            <person name="Eichhorn A."/>
            <person name="Ewing E."/>
            <person name="Shahan R."/>
            <person name="Soriano D."/>
            <person name="Stewart S."/>
            <person name="VanMol K."/>
            <person name="Walker R."/>
            <person name="Walters P."/>
            <person name="Elshahed M.S."/>
            <person name="Youssef N.H."/>
        </authorList>
    </citation>
    <scope>NUCLEOTIDE SEQUENCE</scope>
    <source>
        <strain evidence="3">Zod_Metabat.24</strain>
    </source>
</reference>
<dbReference type="Gene3D" id="3.40.630.10">
    <property type="entry name" value="Zn peptidases"/>
    <property type="match status" value="1"/>
</dbReference>
<name>A0A9D8KFG4_9DELT</name>
<organism evidence="3 4">
    <name type="scientific">Candidatus Zymogenus saltonus</name>
    <dbReference type="NCBI Taxonomy" id="2844893"/>
    <lineage>
        <taxon>Bacteria</taxon>
        <taxon>Deltaproteobacteria</taxon>
        <taxon>Candidatus Zymogenia</taxon>
        <taxon>Candidatus Zymogeniales</taxon>
        <taxon>Candidatus Zymogenaceae</taxon>
        <taxon>Candidatus Zymogenus</taxon>
    </lineage>
</organism>
<dbReference type="SUPFAM" id="SSF53187">
    <property type="entry name" value="Zn-dependent exopeptidases"/>
    <property type="match status" value="1"/>
</dbReference>
<gene>
    <name evidence="3" type="ORF">JW984_06570</name>
</gene>
<keyword evidence="1" id="KW-0472">Membrane</keyword>
<keyword evidence="1" id="KW-0812">Transmembrane</keyword>
<feature type="transmembrane region" description="Helical" evidence="1">
    <location>
        <begin position="190"/>
        <end position="210"/>
    </location>
</feature>
<dbReference type="Pfam" id="PF04389">
    <property type="entry name" value="Peptidase_M28"/>
    <property type="match status" value="1"/>
</dbReference>
<keyword evidence="1" id="KW-1133">Transmembrane helix</keyword>
<dbReference type="AlphaFoldDB" id="A0A9D8KFG4"/>
<evidence type="ECO:0000313" key="3">
    <source>
        <dbReference type="EMBL" id="MBN1572846.1"/>
    </source>
</evidence>
<reference evidence="3" key="2">
    <citation type="submission" date="2021-01" db="EMBL/GenBank/DDBJ databases">
        <authorList>
            <person name="Hahn C.R."/>
            <person name="Youssef N.H."/>
            <person name="Elshahed M."/>
        </authorList>
    </citation>
    <scope>NUCLEOTIDE SEQUENCE</scope>
    <source>
        <strain evidence="3">Zod_Metabat.24</strain>
    </source>
</reference>
<protein>
    <submittedName>
        <fullName evidence="3">M28 family peptidase</fullName>
    </submittedName>
</protein>
<dbReference type="Proteomes" id="UP000809273">
    <property type="component" value="Unassembled WGS sequence"/>
</dbReference>
<dbReference type="GO" id="GO:0008235">
    <property type="term" value="F:metalloexopeptidase activity"/>
    <property type="evidence" value="ECO:0007669"/>
    <property type="project" value="InterPro"/>
</dbReference>
<evidence type="ECO:0000256" key="1">
    <source>
        <dbReference type="SAM" id="Phobius"/>
    </source>
</evidence>
<comment type="caution">
    <text evidence="3">The sequence shown here is derived from an EMBL/GenBank/DDBJ whole genome shotgun (WGS) entry which is preliminary data.</text>
</comment>
<feature type="transmembrane region" description="Helical" evidence="1">
    <location>
        <begin position="82"/>
        <end position="99"/>
    </location>
</feature>
<evidence type="ECO:0000313" key="4">
    <source>
        <dbReference type="Proteomes" id="UP000809273"/>
    </source>
</evidence>
<dbReference type="InterPro" id="IPR045175">
    <property type="entry name" value="M28_fam"/>
</dbReference>
<dbReference type="GO" id="GO:0006508">
    <property type="term" value="P:proteolysis"/>
    <property type="evidence" value="ECO:0007669"/>
    <property type="project" value="InterPro"/>
</dbReference>
<dbReference type="PANTHER" id="PTHR12147:SF26">
    <property type="entry name" value="PEPTIDASE M28 DOMAIN-CONTAINING PROTEIN"/>
    <property type="match status" value="1"/>
</dbReference>